<protein>
    <submittedName>
        <fullName evidence="2">Uncharacterized protein</fullName>
    </submittedName>
</protein>
<dbReference type="AlphaFoldDB" id="A0A2H0CGB7"/>
<proteinExistence type="predicted"/>
<evidence type="ECO:0000256" key="1">
    <source>
        <dbReference type="SAM" id="SignalP"/>
    </source>
</evidence>
<reference evidence="2 3" key="1">
    <citation type="submission" date="2017-09" db="EMBL/GenBank/DDBJ databases">
        <title>Depth-based differentiation of microbial function through sediment-hosted aquifers and enrichment of novel symbionts in the deep terrestrial subsurface.</title>
        <authorList>
            <person name="Probst A.J."/>
            <person name="Ladd B."/>
            <person name="Jarett J.K."/>
            <person name="Geller-Mcgrath D.E."/>
            <person name="Sieber C.M."/>
            <person name="Emerson J.B."/>
            <person name="Anantharaman K."/>
            <person name="Thomas B.C."/>
            <person name="Malmstrom R."/>
            <person name="Stieglmeier M."/>
            <person name="Klingl A."/>
            <person name="Woyke T."/>
            <person name="Ryan C.M."/>
            <person name="Banfield J.F."/>
        </authorList>
    </citation>
    <scope>NUCLEOTIDE SEQUENCE [LARGE SCALE GENOMIC DNA]</scope>
    <source>
        <strain evidence="2">CG22_combo_CG10-13_8_21_14_all_32_8</strain>
    </source>
</reference>
<name>A0A2H0CGB7_9BACT</name>
<gene>
    <name evidence="2" type="ORF">COW91_01980</name>
</gene>
<keyword evidence="1" id="KW-0732">Signal</keyword>
<dbReference type="EMBL" id="PCTI01000031">
    <property type="protein sequence ID" value="PIP68957.1"/>
    <property type="molecule type" value="Genomic_DNA"/>
</dbReference>
<organism evidence="2 3">
    <name type="scientific">Candidatus Nomurabacteria bacterium CG22_combo_CG10-13_8_21_14_all_32_8</name>
    <dbReference type="NCBI Taxonomy" id="1974732"/>
    <lineage>
        <taxon>Bacteria</taxon>
        <taxon>Candidatus Nomuraibacteriota</taxon>
    </lineage>
</organism>
<feature type="signal peptide" evidence="1">
    <location>
        <begin position="1"/>
        <end position="20"/>
    </location>
</feature>
<comment type="caution">
    <text evidence="2">The sequence shown here is derived from an EMBL/GenBank/DDBJ whole genome shotgun (WGS) entry which is preliminary data.</text>
</comment>
<feature type="chain" id="PRO_5013674989" evidence="1">
    <location>
        <begin position="21"/>
        <end position="194"/>
    </location>
</feature>
<evidence type="ECO:0000313" key="2">
    <source>
        <dbReference type="EMBL" id="PIP68957.1"/>
    </source>
</evidence>
<dbReference type="Proteomes" id="UP000229176">
    <property type="component" value="Unassembled WGS sequence"/>
</dbReference>
<sequence length="194" mass="19022">MNKIFKNVFLSVGMFAFALAGLVSVNKAEALACTMTTGTWNGTAGGVNDGATNGTTTFSGCTGNLTPAIGDTLTIPANVTLQIIGDATIVGITIADPAATGANGITVDTTKTLTNTGTLVFAANTGALHQTITLSGTGILTMAAVNITMNGSSGAGNQVINVGGGVLLASTITIIGGDSTGETYITASTGTIQA</sequence>
<accession>A0A2H0CGB7</accession>
<evidence type="ECO:0000313" key="3">
    <source>
        <dbReference type="Proteomes" id="UP000229176"/>
    </source>
</evidence>